<keyword evidence="1" id="KW-1133">Transmembrane helix</keyword>
<evidence type="ECO:0000313" key="2">
    <source>
        <dbReference type="EMBL" id="MFL9841656.1"/>
    </source>
</evidence>
<feature type="transmembrane region" description="Helical" evidence="1">
    <location>
        <begin position="21"/>
        <end position="41"/>
    </location>
</feature>
<feature type="transmembrane region" description="Helical" evidence="1">
    <location>
        <begin position="122"/>
        <end position="146"/>
    </location>
</feature>
<organism evidence="2 3">
    <name type="scientific">Sphingomonas plantiphila</name>
    <dbReference type="NCBI Taxonomy" id="3163295"/>
    <lineage>
        <taxon>Bacteria</taxon>
        <taxon>Pseudomonadati</taxon>
        <taxon>Pseudomonadota</taxon>
        <taxon>Alphaproteobacteria</taxon>
        <taxon>Sphingomonadales</taxon>
        <taxon>Sphingomonadaceae</taxon>
        <taxon>Sphingomonas</taxon>
    </lineage>
</organism>
<evidence type="ECO:0008006" key="4">
    <source>
        <dbReference type="Google" id="ProtNLM"/>
    </source>
</evidence>
<reference evidence="2 3" key="1">
    <citation type="submission" date="2024-06" db="EMBL/GenBank/DDBJ databases">
        <authorList>
            <person name="Kaempfer P."/>
            <person name="Viver T."/>
        </authorList>
    </citation>
    <scope>NUCLEOTIDE SEQUENCE [LARGE SCALE GENOMIC DNA]</scope>
    <source>
        <strain evidence="2 3">ST-64</strain>
    </source>
</reference>
<evidence type="ECO:0000313" key="3">
    <source>
        <dbReference type="Proteomes" id="UP001629244"/>
    </source>
</evidence>
<keyword evidence="1" id="KW-0472">Membrane</keyword>
<keyword evidence="1" id="KW-0812">Transmembrane</keyword>
<protein>
    <recommendedName>
        <fullName evidence="4">Permease</fullName>
    </recommendedName>
</protein>
<gene>
    <name evidence="2" type="ORF">ABS767_11835</name>
</gene>
<evidence type="ECO:0000256" key="1">
    <source>
        <dbReference type="SAM" id="Phobius"/>
    </source>
</evidence>
<dbReference type="RefSeq" id="WP_408078547.1">
    <property type="nucleotide sequence ID" value="NZ_JBELQC010000001.1"/>
</dbReference>
<comment type="caution">
    <text evidence="2">The sequence shown here is derived from an EMBL/GenBank/DDBJ whole genome shotgun (WGS) entry which is preliminary data.</text>
</comment>
<sequence>MNDQVMRTSAAHYDTTLDRAGLALALGGALGGIVVLLLVLAAGQRDILALFASWVLGTVFTTLGITAVGAPLWLILHLAGFRRARHAGALGALIALVICVAGQTYGFGLIEAPVSDTGTWLFRWASALATSALLAMVAAGIAFAMWRVAYRRVV</sequence>
<feature type="transmembrane region" description="Helical" evidence="1">
    <location>
        <begin position="88"/>
        <end position="110"/>
    </location>
</feature>
<dbReference type="EMBL" id="JBELQC010000001">
    <property type="protein sequence ID" value="MFL9841656.1"/>
    <property type="molecule type" value="Genomic_DNA"/>
</dbReference>
<keyword evidence="3" id="KW-1185">Reference proteome</keyword>
<accession>A0ABW8YMZ6</accession>
<feature type="transmembrane region" description="Helical" evidence="1">
    <location>
        <begin position="47"/>
        <end position="76"/>
    </location>
</feature>
<name>A0ABW8YMZ6_9SPHN</name>
<proteinExistence type="predicted"/>
<dbReference type="Proteomes" id="UP001629244">
    <property type="component" value="Unassembled WGS sequence"/>
</dbReference>